<keyword evidence="3" id="KW-0472">Membrane</keyword>
<keyword evidence="3" id="KW-0812">Transmembrane</keyword>
<feature type="region of interest" description="Disordered" evidence="2">
    <location>
        <begin position="623"/>
        <end position="672"/>
    </location>
</feature>
<feature type="compositionally biased region" description="Polar residues" evidence="2">
    <location>
        <begin position="709"/>
        <end position="721"/>
    </location>
</feature>
<dbReference type="GO" id="GO:0035091">
    <property type="term" value="F:phosphatidylinositol binding"/>
    <property type="evidence" value="ECO:0007669"/>
    <property type="project" value="InterPro"/>
</dbReference>
<feature type="compositionally biased region" description="Low complexity" evidence="2">
    <location>
        <begin position="8"/>
        <end position="19"/>
    </location>
</feature>
<dbReference type="SUPFAM" id="SSF48097">
    <property type="entry name" value="Regulator of G-protein signaling, RGS"/>
    <property type="match status" value="1"/>
</dbReference>
<dbReference type="InterPro" id="IPR036871">
    <property type="entry name" value="PX_dom_sf"/>
</dbReference>
<dbReference type="Pfam" id="PF00615">
    <property type="entry name" value="RGS"/>
    <property type="match status" value="1"/>
</dbReference>
<feature type="compositionally biased region" description="Basic and acidic residues" evidence="2">
    <location>
        <begin position="20"/>
        <end position="45"/>
    </location>
</feature>
<dbReference type="SMART" id="SM00315">
    <property type="entry name" value="RGS"/>
    <property type="match status" value="1"/>
</dbReference>
<feature type="region of interest" description="Disordered" evidence="2">
    <location>
        <begin position="690"/>
        <end position="721"/>
    </location>
</feature>
<evidence type="ECO:0000256" key="3">
    <source>
        <dbReference type="SAM" id="Phobius"/>
    </source>
</evidence>
<dbReference type="PhylomeDB" id="A0A0D2VT57"/>
<dbReference type="SUPFAM" id="SSF64268">
    <property type="entry name" value="PX domain"/>
    <property type="match status" value="1"/>
</dbReference>
<dbReference type="Gene3D" id="3.30.1520.10">
    <property type="entry name" value="Phox-like domain"/>
    <property type="match status" value="1"/>
</dbReference>
<dbReference type="STRING" id="595528.A0A0D2VT57"/>
<dbReference type="PANTHER" id="PTHR22775:SF44">
    <property type="entry name" value="SORTING NEXIN-14"/>
    <property type="match status" value="1"/>
</dbReference>
<dbReference type="SMR" id="A0A0D2VT57"/>
<feature type="domain" description="RGS" evidence="4">
    <location>
        <begin position="481"/>
        <end position="614"/>
    </location>
</feature>
<keyword evidence="8" id="KW-1185">Reference proteome</keyword>
<dbReference type="InterPro" id="IPR001683">
    <property type="entry name" value="PX_dom"/>
</dbReference>
<dbReference type="PANTHER" id="PTHR22775">
    <property type="entry name" value="SORTING NEXIN"/>
    <property type="match status" value="1"/>
</dbReference>
<feature type="region of interest" description="Disordered" evidence="2">
    <location>
        <begin position="733"/>
        <end position="884"/>
    </location>
</feature>
<evidence type="ECO:0000313" key="8">
    <source>
        <dbReference type="Proteomes" id="UP000008743"/>
    </source>
</evidence>
<dbReference type="RefSeq" id="XP_004346735.2">
    <property type="nucleotide sequence ID" value="XM_004346685.2"/>
</dbReference>
<proteinExistence type="inferred from homology"/>
<dbReference type="InParanoid" id="A0A0D2VT57"/>
<dbReference type="SMART" id="SM00312">
    <property type="entry name" value="PX"/>
    <property type="match status" value="1"/>
</dbReference>
<dbReference type="InterPro" id="IPR013937">
    <property type="entry name" value="Sorting_nexin_C"/>
</dbReference>
<evidence type="ECO:0008006" key="9">
    <source>
        <dbReference type="Google" id="ProtNLM"/>
    </source>
</evidence>
<feature type="compositionally biased region" description="Polar residues" evidence="2">
    <location>
        <begin position="783"/>
        <end position="809"/>
    </location>
</feature>
<sequence length="1296" mass="140514">MDDDEVDQSQSQRQSQSQSDVDHTADHHDHPQNDKEDAAHCHDTDTTPVAALDSQQEAEAEAQEAAAHKRSQAEPAQAYKHTAATTDDNPETNTATNATVVAAGTRRRLVGATSLVVLAIATAAAFSSVLLHPSTLIVVAVAGAYALVRVAQDGRLPSLLSWVTIARPSSRSQAPLLPATTANAAAAVCAVCQSDKCNHADRLVKRNGGVTAQSSASLAGAPGGLPAMAYAQSGSSGLTSFTGAVQVPETLDRAVRLYLDKLLADYVDYWFTPISADTLFLDELRSTLRFVVLGMVDRGCKVDWEAVACTDMLQVAAELLHAYMCALEDLKQQKRANPTRSHFISDQEMASATLKRLPNGGHICMQSPELELEYWRKISDRLASLLMPAPLPDCQSAQHLLREMFAAKVLVPSLPAIYDTDFVNRMLYKALCEYVPFDGPVMDGPITRLRRPDYHTVPPTQAVLLAGYGGGSPLASVLHVALPDILSQPPLLFVFMKFLGTQQALHILQFCLSVENYNEQAVQATRADPEQQEALATQAKDLFKMYIKPVGISALPVEDAERVRIERLIFGQEESGRRFPDATCFMTTYSTCYKLLAEVYCPLFQRSEMYFKFLCHDSKALSGQTPTQSQAVRPVTRQAVAPTSRAPLRGAAPPMSAATGQHSNTNAATKPSKMATFKAKNGVGLQTSAVPIPVTKSGSNNNNNNNGSLPRTPTVLSSSPYALSSGIPSAIAGSSRRLEHARTSSTSSSASDPVAPLSEAGNVESTDSLAVSQSPPLRDATEGATTDDLSPSASVGPSALASTAHSQDVSLAASPVESRAHSRSHSRSTSAVSLAGVESAVQQQQMPPRQTSNPSNSPSRPLTPVAATLGSTPPTLPHPTSDLAPVRQGIDMKRWRIAIRNVSTQRENLKKYVLYRIAVTAPMNTLQQVVDPSSIAEYASMPGRDEETWIVSRRYSDFDALDTCLRNSSYGDQGQLELPGKKTFGNMDANFVDTRRASLEKYLQALIADVNLHESVLLHAFFTPTPTFRQLIHDLNDHDVSRVLKAVPQKIKEISVGIVSAPMQWFSEAGNRARELEGAVQSFVPSLPAALFDWQQHRFQRKRAAARLNEDVTSASNDRTQNLTISGPMETALFVLENAADVPRSRWNAAASPPAERAPASTPGLPLLLALGKFAAGATFDDFIERKLRDNIEFQLRENSALDLLQLLYAATFDAAPVVTDEERARNKQIAYDEMFKFLPPIAHHIVGVEYLRNCAENFFELLQNPQLSKQLVLSVLDITIVKFFPELSASATPIP</sequence>
<organism evidence="7 8">
    <name type="scientific">Capsaspora owczarzaki (strain ATCC 30864)</name>
    <dbReference type="NCBI Taxonomy" id="595528"/>
    <lineage>
        <taxon>Eukaryota</taxon>
        <taxon>Filasterea</taxon>
        <taxon>Capsaspora</taxon>
    </lineage>
</organism>
<evidence type="ECO:0000259" key="4">
    <source>
        <dbReference type="PROSITE" id="PS50132"/>
    </source>
</evidence>
<evidence type="ECO:0000256" key="1">
    <source>
        <dbReference type="ARBA" id="ARBA00010883"/>
    </source>
</evidence>
<dbReference type="EMBL" id="KE346367">
    <property type="protein sequence ID" value="KJE94407.1"/>
    <property type="molecule type" value="Genomic_DNA"/>
</dbReference>
<dbReference type="eggNOG" id="KOG2101">
    <property type="taxonomic scope" value="Eukaryota"/>
</dbReference>
<dbReference type="CDD" id="cd06093">
    <property type="entry name" value="PX_domain"/>
    <property type="match status" value="1"/>
</dbReference>
<feature type="compositionally biased region" description="Polar residues" evidence="2">
    <location>
        <begin position="763"/>
        <end position="775"/>
    </location>
</feature>
<feature type="domain" description="PXA" evidence="6">
    <location>
        <begin position="248"/>
        <end position="436"/>
    </location>
</feature>
<feature type="region of interest" description="Disordered" evidence="2">
    <location>
        <begin position="1"/>
        <end position="98"/>
    </location>
</feature>
<dbReference type="Pfam" id="PF08628">
    <property type="entry name" value="Nexin_C"/>
    <property type="match status" value="1"/>
</dbReference>
<feature type="compositionally biased region" description="Low complexity" evidence="2">
    <location>
        <begin position="697"/>
        <end position="708"/>
    </location>
</feature>
<dbReference type="InterPro" id="IPR016137">
    <property type="entry name" value="RGS"/>
</dbReference>
<feature type="transmembrane region" description="Helical" evidence="3">
    <location>
        <begin position="115"/>
        <end position="148"/>
    </location>
</feature>
<dbReference type="InterPro" id="IPR036305">
    <property type="entry name" value="RGS_sf"/>
</dbReference>
<accession>A0A0D2VT57</accession>
<protein>
    <recommendedName>
        <fullName evidence="9">PX domain-containing protein</fullName>
    </recommendedName>
</protein>
<feature type="compositionally biased region" description="Polar residues" evidence="2">
    <location>
        <begin position="840"/>
        <end position="860"/>
    </location>
</feature>
<dbReference type="OrthoDB" id="5957963at2759"/>
<reference evidence="8" key="1">
    <citation type="submission" date="2011-02" db="EMBL/GenBank/DDBJ databases">
        <title>The Genome Sequence of Capsaspora owczarzaki ATCC 30864.</title>
        <authorList>
            <person name="Russ C."/>
            <person name="Cuomo C."/>
            <person name="Burger G."/>
            <person name="Gray M.W."/>
            <person name="Holland P.W.H."/>
            <person name="King N."/>
            <person name="Lang F.B.F."/>
            <person name="Roger A.J."/>
            <person name="Ruiz-Trillo I."/>
            <person name="Young S.K."/>
            <person name="Zeng Q."/>
            <person name="Gargeya S."/>
            <person name="Alvarado L."/>
            <person name="Berlin A."/>
            <person name="Chapman S.B."/>
            <person name="Chen Z."/>
            <person name="Freedman E."/>
            <person name="Gellesch M."/>
            <person name="Goldberg J."/>
            <person name="Griggs A."/>
            <person name="Gujja S."/>
            <person name="Heilman E."/>
            <person name="Heiman D."/>
            <person name="Howarth C."/>
            <person name="Mehta T."/>
            <person name="Neiman D."/>
            <person name="Pearson M."/>
            <person name="Roberts A."/>
            <person name="Saif S."/>
            <person name="Shea T."/>
            <person name="Shenoy N."/>
            <person name="Sisk P."/>
            <person name="Stolte C."/>
            <person name="Sykes S."/>
            <person name="White J."/>
            <person name="Yandava C."/>
            <person name="Haas B."/>
            <person name="Nusbaum C."/>
            <person name="Birren B."/>
        </authorList>
    </citation>
    <scope>NUCLEOTIDE SEQUENCE</scope>
    <source>
        <strain evidence="8">ATCC 30864</strain>
    </source>
</reference>
<feature type="compositionally biased region" description="Polar residues" evidence="2">
    <location>
        <begin position="658"/>
        <end position="669"/>
    </location>
</feature>
<evidence type="ECO:0000259" key="6">
    <source>
        <dbReference type="PROSITE" id="PS51207"/>
    </source>
</evidence>
<dbReference type="SMART" id="SM00313">
    <property type="entry name" value="PXA"/>
    <property type="match status" value="1"/>
</dbReference>
<evidence type="ECO:0000259" key="5">
    <source>
        <dbReference type="PROSITE" id="PS50195"/>
    </source>
</evidence>
<comment type="similarity">
    <text evidence="1">Belongs to the sorting nexin family.</text>
</comment>
<dbReference type="Pfam" id="PF02194">
    <property type="entry name" value="PXA"/>
    <property type="match status" value="1"/>
</dbReference>
<evidence type="ECO:0000256" key="2">
    <source>
        <dbReference type="SAM" id="MobiDB-lite"/>
    </source>
</evidence>
<dbReference type="Pfam" id="PF00787">
    <property type="entry name" value="PX"/>
    <property type="match status" value="1"/>
</dbReference>
<dbReference type="PROSITE" id="PS51207">
    <property type="entry name" value="PXA"/>
    <property type="match status" value="1"/>
</dbReference>
<dbReference type="InterPro" id="IPR003114">
    <property type="entry name" value="Phox_assoc"/>
</dbReference>
<feature type="domain" description="PX" evidence="5">
    <location>
        <begin position="893"/>
        <end position="1029"/>
    </location>
</feature>
<dbReference type="InterPro" id="IPR044926">
    <property type="entry name" value="RGS_subdomain_2"/>
</dbReference>
<keyword evidence="3" id="KW-1133">Transmembrane helix</keyword>
<dbReference type="PROSITE" id="PS50132">
    <property type="entry name" value="RGS"/>
    <property type="match status" value="1"/>
</dbReference>
<evidence type="ECO:0000313" key="7">
    <source>
        <dbReference type="EMBL" id="KJE94407.1"/>
    </source>
</evidence>
<dbReference type="Gene3D" id="1.10.167.10">
    <property type="entry name" value="Regulator of G-protein Signalling 4, domain 2"/>
    <property type="match status" value="1"/>
</dbReference>
<dbReference type="PROSITE" id="PS50195">
    <property type="entry name" value="PX"/>
    <property type="match status" value="1"/>
</dbReference>
<gene>
    <name evidence="7" type="ORF">CAOG_005050</name>
</gene>
<name>A0A0D2VT57_CAPO3</name>
<feature type="compositionally biased region" description="Low complexity" evidence="2">
    <location>
        <begin position="82"/>
        <end position="98"/>
    </location>
</feature>
<dbReference type="Proteomes" id="UP000008743">
    <property type="component" value="Unassembled WGS sequence"/>
</dbReference>